<dbReference type="Gene3D" id="1.20.120.530">
    <property type="entry name" value="GntR ligand-binding domain-like"/>
    <property type="match status" value="1"/>
</dbReference>
<keyword evidence="7" id="KW-1185">Reference proteome</keyword>
<dbReference type="Pfam" id="PF00392">
    <property type="entry name" value="GntR"/>
    <property type="match status" value="1"/>
</dbReference>
<dbReference type="SUPFAM" id="SSF48008">
    <property type="entry name" value="GntR ligand-binding domain-like"/>
    <property type="match status" value="1"/>
</dbReference>
<dbReference type="InterPro" id="IPR008920">
    <property type="entry name" value="TF_FadR/GntR_C"/>
</dbReference>
<comment type="caution">
    <text evidence="6">The sequence shown here is derived from an EMBL/GenBank/DDBJ whole genome shotgun (WGS) entry which is preliminary data.</text>
</comment>
<protein>
    <submittedName>
        <fullName evidence="6">GntR family transcriptional regulator</fullName>
    </submittedName>
</protein>
<evidence type="ECO:0000256" key="4">
    <source>
        <dbReference type="SAM" id="MobiDB-lite"/>
    </source>
</evidence>
<keyword evidence="1" id="KW-0805">Transcription regulation</keyword>
<dbReference type="InterPro" id="IPR036390">
    <property type="entry name" value="WH_DNA-bd_sf"/>
</dbReference>
<dbReference type="InterPro" id="IPR011711">
    <property type="entry name" value="GntR_C"/>
</dbReference>
<evidence type="ECO:0000256" key="2">
    <source>
        <dbReference type="ARBA" id="ARBA00023125"/>
    </source>
</evidence>
<feature type="domain" description="HTH gntR-type" evidence="5">
    <location>
        <begin position="18"/>
        <end position="85"/>
    </location>
</feature>
<evidence type="ECO:0000256" key="1">
    <source>
        <dbReference type="ARBA" id="ARBA00023015"/>
    </source>
</evidence>
<organism evidence="6 7">
    <name type="scientific">Thalassolituus maritimus</name>
    <dbReference type="NCBI Taxonomy" id="484498"/>
    <lineage>
        <taxon>Bacteria</taxon>
        <taxon>Pseudomonadati</taxon>
        <taxon>Pseudomonadota</taxon>
        <taxon>Gammaproteobacteria</taxon>
        <taxon>Oceanospirillales</taxon>
        <taxon>Oceanospirillaceae</taxon>
        <taxon>Thalassolituus</taxon>
    </lineage>
</organism>
<gene>
    <name evidence="6" type="ORF">NBRC116585_12480</name>
</gene>
<keyword evidence="3" id="KW-0804">Transcription</keyword>
<dbReference type="SMART" id="SM00345">
    <property type="entry name" value="HTH_GNTR"/>
    <property type="match status" value="1"/>
</dbReference>
<dbReference type="CDD" id="cd07377">
    <property type="entry name" value="WHTH_GntR"/>
    <property type="match status" value="1"/>
</dbReference>
<dbReference type="SUPFAM" id="SSF46785">
    <property type="entry name" value="Winged helix' DNA-binding domain"/>
    <property type="match status" value="1"/>
</dbReference>
<dbReference type="SMART" id="SM00895">
    <property type="entry name" value="FCD"/>
    <property type="match status" value="1"/>
</dbReference>
<dbReference type="EMBL" id="BAABWH010000003">
    <property type="protein sequence ID" value="GAA6145130.1"/>
    <property type="molecule type" value="Genomic_DNA"/>
</dbReference>
<reference evidence="6 7" key="1">
    <citation type="submission" date="2024-04" db="EMBL/GenBank/DDBJ databases">
        <title>Draft genome sequence of Thalassolituus maritimus NBRC 116585.</title>
        <authorList>
            <person name="Miyakawa T."/>
            <person name="Kusuya Y."/>
            <person name="Miura T."/>
        </authorList>
    </citation>
    <scope>NUCLEOTIDE SEQUENCE [LARGE SCALE GENOMIC DNA]</scope>
    <source>
        <strain evidence="6 7">5NW40-0001</strain>
    </source>
</reference>
<evidence type="ECO:0000313" key="7">
    <source>
        <dbReference type="Proteomes" id="UP001481413"/>
    </source>
</evidence>
<sequence length="238" mass="26600">MQSPNLSMYVSTAGPKSSTRDEQIVRELLQAIVDRRLRPGTRLPEDSLGEAFSVSRTTIRKALQKLAQQRLVTMEHNRGAKVAQPSRQEAADVFMARRLIEVALLPVVHENRHSKAYEELHELVLKEKAAHNAGKFQEEVQLSARFHVQLAVATGNLILGEQVAQLTSLSSLIISLYGTRSSVGCDCGEHSELLALIENDQIEKAKVWMDHHLDAIYQTINTNQDTSDDIDFKSMFGV</sequence>
<proteinExistence type="predicted"/>
<keyword evidence="2" id="KW-0238">DNA-binding</keyword>
<name>A0ABP9ZYA4_9GAMM</name>
<evidence type="ECO:0000313" key="6">
    <source>
        <dbReference type="EMBL" id="GAA6145130.1"/>
    </source>
</evidence>
<accession>A0ABP9ZYA4</accession>
<dbReference type="InterPro" id="IPR036388">
    <property type="entry name" value="WH-like_DNA-bd_sf"/>
</dbReference>
<dbReference type="PROSITE" id="PS50949">
    <property type="entry name" value="HTH_GNTR"/>
    <property type="match status" value="1"/>
</dbReference>
<evidence type="ECO:0000259" key="5">
    <source>
        <dbReference type="PROSITE" id="PS50949"/>
    </source>
</evidence>
<dbReference type="Pfam" id="PF07729">
    <property type="entry name" value="FCD"/>
    <property type="match status" value="1"/>
</dbReference>
<feature type="compositionally biased region" description="Polar residues" evidence="4">
    <location>
        <begin position="1"/>
        <end position="17"/>
    </location>
</feature>
<dbReference type="PANTHER" id="PTHR43537">
    <property type="entry name" value="TRANSCRIPTIONAL REGULATOR, GNTR FAMILY"/>
    <property type="match status" value="1"/>
</dbReference>
<evidence type="ECO:0000256" key="3">
    <source>
        <dbReference type="ARBA" id="ARBA00023163"/>
    </source>
</evidence>
<dbReference type="InterPro" id="IPR000524">
    <property type="entry name" value="Tscrpt_reg_HTH_GntR"/>
</dbReference>
<dbReference type="RefSeq" id="WP_353294073.1">
    <property type="nucleotide sequence ID" value="NZ_BAABWH010000003.1"/>
</dbReference>
<dbReference type="Proteomes" id="UP001481413">
    <property type="component" value="Unassembled WGS sequence"/>
</dbReference>
<feature type="region of interest" description="Disordered" evidence="4">
    <location>
        <begin position="1"/>
        <end position="20"/>
    </location>
</feature>
<dbReference type="Gene3D" id="1.10.10.10">
    <property type="entry name" value="Winged helix-like DNA-binding domain superfamily/Winged helix DNA-binding domain"/>
    <property type="match status" value="1"/>
</dbReference>
<dbReference type="PANTHER" id="PTHR43537:SF53">
    <property type="entry name" value="HTH-TYPE TRANSCRIPTIONAL REPRESSOR NANR"/>
    <property type="match status" value="1"/>
</dbReference>